<evidence type="ECO:0000313" key="2">
    <source>
        <dbReference type="Proteomes" id="UP001626550"/>
    </source>
</evidence>
<comment type="caution">
    <text evidence="1">The sequence shown here is derived from an EMBL/GenBank/DDBJ whole genome shotgun (WGS) entry which is preliminary data.</text>
</comment>
<organism evidence="1 2">
    <name type="scientific">Cichlidogyrus casuarinus</name>
    <dbReference type="NCBI Taxonomy" id="1844966"/>
    <lineage>
        <taxon>Eukaryota</taxon>
        <taxon>Metazoa</taxon>
        <taxon>Spiralia</taxon>
        <taxon>Lophotrochozoa</taxon>
        <taxon>Platyhelminthes</taxon>
        <taxon>Monogenea</taxon>
        <taxon>Monopisthocotylea</taxon>
        <taxon>Dactylogyridea</taxon>
        <taxon>Ancyrocephalidae</taxon>
        <taxon>Cichlidogyrus</taxon>
    </lineage>
</organism>
<dbReference type="Proteomes" id="UP001626550">
    <property type="component" value="Unassembled WGS sequence"/>
</dbReference>
<accession>A0ABD2QNA3</accession>
<sequence length="262" mass="29767">MGYDPSKLGEGSLPTNPRIIRVVHTALSNSRPLRSRGLPDPVDLVYEENCENKPESIPVALPTLMSITRQHFRLSSDIVNLGKLAVGTVSRSLFHIEHSCLTFGCSQAKTETYDYEWETTIFSNSQFVKVLPQSGRLDCESGKTTKCEPFEVIFTSGRDGSHKPALHEIDLVCKIRNRAKWNKYLKDVASYKTRKDKLENEFIITDRKLSKRELEQRKLYPVVLPEYDALLHLTISARVTPSEVQVVDTDDTQFINKFVCSC</sequence>
<dbReference type="EMBL" id="JBJKFK010000016">
    <property type="protein sequence ID" value="KAL3321002.1"/>
    <property type="molecule type" value="Genomic_DNA"/>
</dbReference>
<proteinExistence type="predicted"/>
<name>A0ABD2QNA3_9PLAT</name>
<gene>
    <name evidence="1" type="ORF">Ciccas_000324</name>
</gene>
<keyword evidence="2" id="KW-1185">Reference proteome</keyword>
<dbReference type="AlphaFoldDB" id="A0ABD2QNA3"/>
<reference evidence="1 2" key="1">
    <citation type="submission" date="2024-11" db="EMBL/GenBank/DDBJ databases">
        <title>Adaptive evolution of stress response genes in parasites aligns with host niche diversity.</title>
        <authorList>
            <person name="Hahn C."/>
            <person name="Resl P."/>
        </authorList>
    </citation>
    <scope>NUCLEOTIDE SEQUENCE [LARGE SCALE GENOMIC DNA]</scope>
    <source>
        <strain evidence="1">EGGRZ-B1_66</strain>
        <tissue evidence="1">Body</tissue>
    </source>
</reference>
<evidence type="ECO:0000313" key="1">
    <source>
        <dbReference type="EMBL" id="KAL3321002.1"/>
    </source>
</evidence>
<protein>
    <submittedName>
        <fullName evidence="1">Uncharacterized protein</fullName>
    </submittedName>
</protein>